<organism evidence="2 3">
    <name type="scientific">Nocardia brasiliensis (strain ATCC 700358 / HUJEG-1)</name>
    <dbReference type="NCBI Taxonomy" id="1133849"/>
    <lineage>
        <taxon>Bacteria</taxon>
        <taxon>Bacillati</taxon>
        <taxon>Actinomycetota</taxon>
        <taxon>Actinomycetes</taxon>
        <taxon>Mycobacteriales</taxon>
        <taxon>Nocardiaceae</taxon>
        <taxon>Nocardia</taxon>
    </lineage>
</organism>
<name>K0F188_NOCB7</name>
<evidence type="ECO:0000259" key="1">
    <source>
        <dbReference type="Pfam" id="PF17765"/>
    </source>
</evidence>
<reference evidence="2 3" key="1">
    <citation type="journal article" date="2012" name="J. Bacteriol.">
        <title>Complete genome sequence of Nocardia brasiliensis HUJEG-1.</title>
        <authorList>
            <person name="Vera-Cabrera L."/>
            <person name="Ortiz-Lopez R."/>
            <person name="Elizondo-Gonzalez R."/>
            <person name="Perez-Maya A.A."/>
            <person name="Ocampo-Candiani J."/>
        </authorList>
    </citation>
    <scope>NUCLEOTIDE SEQUENCE [LARGE SCALE GENOMIC DNA]</scope>
    <source>
        <strain evidence="3">ATCC 700358</strain>
    </source>
</reference>
<dbReference type="HOGENOM" id="CLU_1509096_0_0_11"/>
<dbReference type="AlphaFoldDB" id="K0F188"/>
<keyword evidence="2" id="KW-0238">DNA-binding</keyword>
<dbReference type="GO" id="GO:0003677">
    <property type="term" value="F:DNA binding"/>
    <property type="evidence" value="ECO:0007669"/>
    <property type="project" value="UniProtKB-KW"/>
</dbReference>
<dbReference type="KEGG" id="nbr:O3I_024610"/>
<dbReference type="EMBL" id="CP003876">
    <property type="protein sequence ID" value="AFU02875.1"/>
    <property type="molecule type" value="Genomic_DNA"/>
</dbReference>
<keyword evidence="3" id="KW-1185">Reference proteome</keyword>
<proteinExistence type="predicted"/>
<feature type="domain" description="MmyB-like transcription regulator ligand binding" evidence="1">
    <location>
        <begin position="11"/>
        <end position="149"/>
    </location>
</feature>
<dbReference type="eggNOG" id="COG1426">
    <property type="taxonomic scope" value="Bacteria"/>
</dbReference>
<sequence length="178" mass="20266">MLTNAAQMSHLDHLETLGALAAYIDPVWSILATNNLFRRSMPGADETGSIPVWLFSPTARRLVLDWDREADHTVAILKGTLGRHRDSPQSIHLFRRLRRNTYFQDRWIYDIRVEHGRDDSIQFRLRDPQTAAVAGYRLSISDETNHVWLLTGFPIEVPSAPNSAVADSPTDRFSEETP</sequence>
<gene>
    <name evidence="2" type="ORF">O3I_024610</name>
</gene>
<dbReference type="InterPro" id="IPR041413">
    <property type="entry name" value="MLTR_LBD"/>
</dbReference>
<evidence type="ECO:0000313" key="2">
    <source>
        <dbReference type="EMBL" id="AFU02875.1"/>
    </source>
</evidence>
<dbReference type="Proteomes" id="UP000006304">
    <property type="component" value="Chromosome"/>
</dbReference>
<accession>K0F188</accession>
<dbReference type="Gene3D" id="3.30.450.180">
    <property type="match status" value="1"/>
</dbReference>
<protein>
    <submittedName>
        <fullName evidence="2">DNA-binding protein</fullName>
    </submittedName>
</protein>
<evidence type="ECO:0000313" key="3">
    <source>
        <dbReference type="Proteomes" id="UP000006304"/>
    </source>
</evidence>
<dbReference type="Pfam" id="PF17765">
    <property type="entry name" value="MLTR_LBD"/>
    <property type="match status" value="1"/>
</dbReference>